<dbReference type="InterPro" id="IPR018490">
    <property type="entry name" value="cNMP-bd_dom_sf"/>
</dbReference>
<keyword evidence="4 9" id="KW-0116">cAMP-binding</keyword>
<feature type="domain" description="Cyclic nucleotide-binding" evidence="12">
    <location>
        <begin position="352"/>
        <end position="461"/>
    </location>
</feature>
<evidence type="ECO:0000256" key="8">
    <source>
        <dbReference type="ARBA" id="ARBA00025979"/>
    </source>
</evidence>
<comment type="caution">
    <text evidence="13">The sequence shown here is derived from an EMBL/GenBank/DDBJ whole genome shotgun (WGS) entry which is preliminary data.</text>
</comment>
<dbReference type="PROSITE" id="PS00888">
    <property type="entry name" value="CNMP_BINDING_1"/>
    <property type="match status" value="2"/>
</dbReference>
<feature type="compositionally biased region" description="Polar residues" evidence="11">
    <location>
        <begin position="69"/>
        <end position="82"/>
    </location>
</feature>
<keyword evidence="5" id="KW-0677">Repeat</keyword>
<dbReference type="InterPro" id="IPR000595">
    <property type="entry name" value="cNMP-bd_dom"/>
</dbReference>
<dbReference type="InterPro" id="IPR018488">
    <property type="entry name" value="cNMP-bd_CS"/>
</dbReference>
<dbReference type="CDD" id="cd00038">
    <property type="entry name" value="CAP_ED"/>
    <property type="match status" value="2"/>
</dbReference>
<reference evidence="13" key="1">
    <citation type="submission" date="2020-02" db="EMBL/GenBank/DDBJ databases">
        <authorList>
            <person name="Palmer J.M."/>
        </authorList>
    </citation>
    <scope>NUCLEOTIDE SEQUENCE</scope>
    <source>
        <strain evidence="13">EPUS1.4</strain>
        <tissue evidence="13">Thallus</tissue>
    </source>
</reference>
<dbReference type="SUPFAM" id="SSF51206">
    <property type="entry name" value="cAMP-binding domain-like"/>
    <property type="match status" value="2"/>
</dbReference>
<dbReference type="EMBL" id="JAACFV010000086">
    <property type="protein sequence ID" value="KAF7506477.1"/>
    <property type="molecule type" value="Genomic_DNA"/>
</dbReference>
<sequence>MSLPVSYQNEINALNRQILREEPKDILQFCANFFNRRLESQRAEFLLAQDHSRTQGGEMAASAFPGTNPFGQNNSFSSNRGVQSIEEEDEENDHVGSPTDATFKTARSAQPGTGSSPFTNSSPFGAATGGGTSMFSGPFGGEDLNGNVPDESASGPPSSFPGRAGGNDSLPVNYATGRRVSVSAESMNPNADSGDWKPPSHPKTEEQIQRLKTAVSSNFLFSSLDDDSFQTILNALQEKPIPAANIKIISQGDSGDFFYVVERGEFDVYIHPSGSIQPGPDGMGKKVATIGPSGGFGELALMYDAPRAATVVSASKGGLLWQLDRTTFRRILMDSAFQRRKMYEGFLEEVPLLSTLKASERAKIADALGPSKYPAGTYIIREGDPGDAFYLLESGEAEAYKAGVEKPVKHYQRGAYFGELALLDDKPRQASVVAKTEVKLAKLDRAGFKRLLGPVEGMMRREQYANTEDVDPLSRLRSVT</sequence>
<evidence type="ECO:0000256" key="10">
    <source>
        <dbReference type="PIRSR" id="PIRSR000548-1"/>
    </source>
</evidence>
<comment type="subunit">
    <text evidence="8 9">Tetramer, composed of 2 regulatory (R) and 2 catalytic (C) subunits. In the presence of cAMP it dissociates into 2 active monomeric C subunits and an R dimer.</text>
</comment>
<dbReference type="SMART" id="SM00394">
    <property type="entry name" value="RIIa"/>
    <property type="match status" value="1"/>
</dbReference>
<dbReference type="GO" id="GO:0033554">
    <property type="term" value="P:cellular response to stress"/>
    <property type="evidence" value="ECO:0007669"/>
    <property type="project" value="UniProtKB-ARBA"/>
</dbReference>
<accession>A0A8H7AES0</accession>
<evidence type="ECO:0000256" key="3">
    <source>
        <dbReference type="ARBA" id="ARBA00022553"/>
    </source>
</evidence>
<feature type="binding site" evidence="10">
    <location>
        <position position="307"/>
    </location>
    <ligand>
        <name>3',5'-cyclic AMP</name>
        <dbReference type="ChEBI" id="CHEBI:58165"/>
        <label>1</label>
    </ligand>
</feature>
<feature type="binding site" evidence="10">
    <location>
        <position position="428"/>
    </location>
    <ligand>
        <name>3',5'-cyclic AMP</name>
        <dbReference type="ChEBI" id="CHEBI:58165"/>
        <label>2</label>
    </ligand>
</feature>
<feature type="region of interest" description="Disordered" evidence="11">
    <location>
        <begin position="66"/>
        <end position="205"/>
    </location>
</feature>
<dbReference type="Pfam" id="PF00027">
    <property type="entry name" value="cNMP_binding"/>
    <property type="match status" value="2"/>
</dbReference>
<dbReference type="Pfam" id="PF02197">
    <property type="entry name" value="RIIa"/>
    <property type="match status" value="1"/>
</dbReference>
<evidence type="ECO:0000256" key="2">
    <source>
        <dbReference type="ARBA" id="ARBA00020355"/>
    </source>
</evidence>
<name>A0A8H7AES0_9EURO</name>
<protein>
    <recommendedName>
        <fullName evidence="2 9">cAMP-dependent protein kinase regulatory subunit</fullName>
    </recommendedName>
</protein>
<dbReference type="InterPro" id="IPR050503">
    <property type="entry name" value="cAMP-dep_PK_reg_su-like"/>
</dbReference>
<feature type="binding site" evidence="10">
    <location>
        <position position="419"/>
    </location>
    <ligand>
        <name>3',5'-cyclic AMP</name>
        <dbReference type="ChEBI" id="CHEBI:58165"/>
        <label>2</label>
    </ligand>
</feature>
<dbReference type="SMART" id="SM00100">
    <property type="entry name" value="cNMP"/>
    <property type="match status" value="2"/>
</dbReference>
<dbReference type="PROSITE" id="PS00889">
    <property type="entry name" value="CNMP_BINDING_2"/>
    <property type="match status" value="2"/>
</dbReference>
<dbReference type="GO" id="GO:0004862">
    <property type="term" value="F:cAMP-dependent protein kinase inhibitor activity"/>
    <property type="evidence" value="ECO:0007669"/>
    <property type="project" value="TreeGrafter"/>
</dbReference>
<dbReference type="GO" id="GO:0005952">
    <property type="term" value="C:cAMP-dependent protein kinase complex"/>
    <property type="evidence" value="ECO:0007669"/>
    <property type="project" value="InterPro"/>
</dbReference>
<dbReference type="PRINTS" id="PR00103">
    <property type="entry name" value="CAMPKINASE"/>
</dbReference>
<dbReference type="InterPro" id="IPR003117">
    <property type="entry name" value="cAMP_dep_PK_reg_su_I/II_a/b"/>
</dbReference>
<comment type="similarity">
    <text evidence="1 9">Belongs to the cAMP-dependent kinase regulatory chain family.</text>
</comment>
<evidence type="ECO:0000259" key="12">
    <source>
        <dbReference type="PROSITE" id="PS50042"/>
    </source>
</evidence>
<dbReference type="PROSITE" id="PS50042">
    <property type="entry name" value="CNMP_BINDING_3"/>
    <property type="match status" value="2"/>
</dbReference>
<keyword evidence="3" id="KW-0597">Phosphoprotein</keyword>
<dbReference type="FunFam" id="2.60.120.10:FF:000039">
    <property type="entry name" value="cAMP-dependent protein kinase regulatory subunit"/>
    <property type="match status" value="1"/>
</dbReference>
<dbReference type="Gene3D" id="2.60.120.10">
    <property type="entry name" value="Jelly Rolls"/>
    <property type="match status" value="2"/>
</dbReference>
<evidence type="ECO:0000256" key="5">
    <source>
        <dbReference type="ARBA" id="ARBA00022737"/>
    </source>
</evidence>
<evidence type="ECO:0000313" key="13">
    <source>
        <dbReference type="EMBL" id="KAF7506477.1"/>
    </source>
</evidence>
<evidence type="ECO:0000256" key="6">
    <source>
        <dbReference type="ARBA" id="ARBA00022741"/>
    </source>
</evidence>
<dbReference type="Proteomes" id="UP000606974">
    <property type="component" value="Unassembled WGS sequence"/>
</dbReference>
<dbReference type="PIRSF" id="PIRSF000548">
    <property type="entry name" value="PK_regulatory"/>
    <property type="match status" value="1"/>
</dbReference>
<dbReference type="PANTHER" id="PTHR11635">
    <property type="entry name" value="CAMP-DEPENDENT PROTEIN KINASE REGULATORY CHAIN"/>
    <property type="match status" value="1"/>
</dbReference>
<keyword evidence="7 9" id="KW-0114">cAMP</keyword>
<dbReference type="CDD" id="cd12098">
    <property type="entry name" value="DD_R_ScPKA-like"/>
    <property type="match status" value="1"/>
</dbReference>
<dbReference type="GO" id="GO:0005634">
    <property type="term" value="C:nucleus"/>
    <property type="evidence" value="ECO:0007669"/>
    <property type="project" value="TreeGrafter"/>
</dbReference>
<dbReference type="GO" id="GO:0034236">
    <property type="term" value="F:protein kinase A catalytic subunit binding"/>
    <property type="evidence" value="ECO:0007669"/>
    <property type="project" value="TreeGrafter"/>
</dbReference>
<organism evidence="13 14">
    <name type="scientific">Endocarpon pusillum</name>
    <dbReference type="NCBI Taxonomy" id="364733"/>
    <lineage>
        <taxon>Eukaryota</taxon>
        <taxon>Fungi</taxon>
        <taxon>Dikarya</taxon>
        <taxon>Ascomycota</taxon>
        <taxon>Pezizomycotina</taxon>
        <taxon>Eurotiomycetes</taxon>
        <taxon>Chaetothyriomycetidae</taxon>
        <taxon>Verrucariales</taxon>
        <taxon>Verrucariaceae</taxon>
        <taxon>Endocarpon</taxon>
    </lineage>
</organism>
<evidence type="ECO:0000256" key="7">
    <source>
        <dbReference type="ARBA" id="ARBA00023149"/>
    </source>
</evidence>
<dbReference type="SUPFAM" id="SSF47391">
    <property type="entry name" value="Dimerization-anchoring domain of cAMP-dependent PK regulatory subunit"/>
    <property type="match status" value="1"/>
</dbReference>
<proteinExistence type="inferred from homology"/>
<evidence type="ECO:0000256" key="4">
    <source>
        <dbReference type="ARBA" id="ARBA00022566"/>
    </source>
</evidence>
<gene>
    <name evidence="13" type="ORF">GJ744_011727</name>
</gene>
<keyword evidence="6 9" id="KW-0547">Nucleotide-binding</keyword>
<dbReference type="Gene3D" id="1.20.890.10">
    <property type="entry name" value="cAMP-dependent protein kinase regulatory subunit, dimerization-anchoring domain"/>
    <property type="match status" value="1"/>
</dbReference>
<dbReference type="InterPro" id="IPR014710">
    <property type="entry name" value="RmlC-like_jellyroll"/>
</dbReference>
<evidence type="ECO:0000256" key="11">
    <source>
        <dbReference type="SAM" id="MobiDB-lite"/>
    </source>
</evidence>
<dbReference type="GO" id="GO:0005829">
    <property type="term" value="C:cytosol"/>
    <property type="evidence" value="ECO:0007669"/>
    <property type="project" value="TreeGrafter"/>
</dbReference>
<evidence type="ECO:0000256" key="9">
    <source>
        <dbReference type="PIRNR" id="PIRNR000548"/>
    </source>
</evidence>
<dbReference type="PANTHER" id="PTHR11635:SF152">
    <property type="entry name" value="CAMP-DEPENDENT PROTEIN KINASE TYPE I REGULATORY SUBUNIT-RELATED"/>
    <property type="match status" value="1"/>
</dbReference>
<feature type="domain" description="Cyclic nucleotide-binding" evidence="12">
    <location>
        <begin position="220"/>
        <end position="349"/>
    </location>
</feature>
<dbReference type="AlphaFoldDB" id="A0A8H7AES0"/>
<feature type="binding site" evidence="10">
    <location>
        <position position="298"/>
    </location>
    <ligand>
        <name>3',5'-cyclic AMP</name>
        <dbReference type="ChEBI" id="CHEBI:58165"/>
        <label>1</label>
    </ligand>
</feature>
<evidence type="ECO:0000313" key="14">
    <source>
        <dbReference type="Proteomes" id="UP000606974"/>
    </source>
</evidence>
<keyword evidence="14" id="KW-1185">Reference proteome</keyword>
<dbReference type="InterPro" id="IPR012198">
    <property type="entry name" value="cAMP_dep_PK_reg_su"/>
</dbReference>
<feature type="compositionally biased region" description="Polar residues" evidence="11">
    <location>
        <begin position="99"/>
        <end position="123"/>
    </location>
</feature>
<dbReference type="FunFam" id="2.60.120.10:FF:000006">
    <property type="entry name" value="cAMP-dependent protein kinase type I-alpha regulatory subunit"/>
    <property type="match status" value="1"/>
</dbReference>
<dbReference type="GO" id="GO:0030552">
    <property type="term" value="F:cAMP binding"/>
    <property type="evidence" value="ECO:0007669"/>
    <property type="project" value="UniProtKB-KW"/>
</dbReference>
<dbReference type="OrthoDB" id="417078at2759"/>
<evidence type="ECO:0000256" key="1">
    <source>
        <dbReference type="ARBA" id="ARBA00005753"/>
    </source>
</evidence>